<protein>
    <submittedName>
        <fullName evidence="1">Uncharacterized protein</fullName>
    </submittedName>
</protein>
<dbReference type="EMBL" id="SRLO01000262">
    <property type="protein sequence ID" value="TNN63916.1"/>
    <property type="molecule type" value="Genomic_DNA"/>
</dbReference>
<dbReference type="AlphaFoldDB" id="A0A4Z2HDX2"/>
<evidence type="ECO:0000313" key="2">
    <source>
        <dbReference type="Proteomes" id="UP000314294"/>
    </source>
</evidence>
<dbReference type="OrthoDB" id="10599494at2759"/>
<proteinExistence type="predicted"/>
<organism evidence="1 2">
    <name type="scientific">Liparis tanakae</name>
    <name type="common">Tanaka's snailfish</name>
    <dbReference type="NCBI Taxonomy" id="230148"/>
    <lineage>
        <taxon>Eukaryota</taxon>
        <taxon>Metazoa</taxon>
        <taxon>Chordata</taxon>
        <taxon>Craniata</taxon>
        <taxon>Vertebrata</taxon>
        <taxon>Euteleostomi</taxon>
        <taxon>Actinopterygii</taxon>
        <taxon>Neopterygii</taxon>
        <taxon>Teleostei</taxon>
        <taxon>Neoteleostei</taxon>
        <taxon>Acanthomorphata</taxon>
        <taxon>Eupercaria</taxon>
        <taxon>Perciformes</taxon>
        <taxon>Cottioidei</taxon>
        <taxon>Cottales</taxon>
        <taxon>Liparidae</taxon>
        <taxon>Liparis</taxon>
    </lineage>
</organism>
<evidence type="ECO:0000313" key="1">
    <source>
        <dbReference type="EMBL" id="TNN63916.1"/>
    </source>
</evidence>
<sequence>MELDCFNHKCLSWYRPVCSPFIISYGYWLPLAYLRKSGARTIMCWKSSSDRRPSLSRSVSLITFSHTILTSSSVSSLRVSLFRVFSRENLSDPLTKRVVLDGRDTGLHHILIVIKVEQVDGEELVGHAARRLDGFDELQSIDDGLDGGVVGRPHVLTQRELAGAFAVSRERAMREGGPDIGAWGRLEVAVAVVSFGSGIKVDQTSPMVSGGVERRRPSSVKRTNMGCLLWWWWRPEAKRISFRSIMLPPSVRTTTWSPRLLPSSPIQERTFMKKFMMLVDSKTHHSGSAVQMAHTRVNVGPKGKWILTACVMVNTSQPVEWTGMSREESSFLSCVLLVSSS</sequence>
<comment type="caution">
    <text evidence="1">The sequence shown here is derived from an EMBL/GenBank/DDBJ whole genome shotgun (WGS) entry which is preliminary data.</text>
</comment>
<dbReference type="Proteomes" id="UP000314294">
    <property type="component" value="Unassembled WGS sequence"/>
</dbReference>
<gene>
    <name evidence="1" type="ORF">EYF80_025849</name>
</gene>
<reference evidence="1 2" key="1">
    <citation type="submission" date="2019-03" db="EMBL/GenBank/DDBJ databases">
        <title>First draft genome of Liparis tanakae, snailfish: a comprehensive survey of snailfish specific genes.</title>
        <authorList>
            <person name="Kim W."/>
            <person name="Song I."/>
            <person name="Jeong J.-H."/>
            <person name="Kim D."/>
            <person name="Kim S."/>
            <person name="Ryu S."/>
            <person name="Song J.Y."/>
            <person name="Lee S.K."/>
        </authorList>
    </citation>
    <scope>NUCLEOTIDE SEQUENCE [LARGE SCALE GENOMIC DNA]</scope>
    <source>
        <tissue evidence="1">Muscle</tissue>
    </source>
</reference>
<name>A0A4Z2HDX2_9TELE</name>
<keyword evidence="2" id="KW-1185">Reference proteome</keyword>
<accession>A0A4Z2HDX2</accession>